<evidence type="ECO:0000313" key="7">
    <source>
        <dbReference type="EMBL" id="KAK2762398.1"/>
    </source>
</evidence>
<organism evidence="7 8">
    <name type="scientific">Colletotrichum kahawae</name>
    <name type="common">Coffee berry disease fungus</name>
    <dbReference type="NCBI Taxonomy" id="34407"/>
    <lineage>
        <taxon>Eukaryota</taxon>
        <taxon>Fungi</taxon>
        <taxon>Dikarya</taxon>
        <taxon>Ascomycota</taxon>
        <taxon>Pezizomycotina</taxon>
        <taxon>Sordariomycetes</taxon>
        <taxon>Hypocreomycetidae</taxon>
        <taxon>Glomerellales</taxon>
        <taxon>Glomerellaceae</taxon>
        <taxon>Colletotrichum</taxon>
        <taxon>Colletotrichum gloeosporioides species complex</taxon>
    </lineage>
</organism>
<dbReference type="InterPro" id="IPR050493">
    <property type="entry name" value="FAD-dep_Monooxygenase_BioMet"/>
</dbReference>
<sequence>MSPSKSKIHVAVVGAGIAGLAIAVALRRCPQYAVTVYERRAAHLEEPSAGFGIRDHGVTVLHKLGIHRQDVKGVMTAGYRTFNMQGAETSVALMPRPADGEIPLWLLVRQDLREALLQRIAVVDEALAPVEVVFDANVTTVEPEIGAIHFADGKSQSADLIIGADGIHSRTRPVIVSDLPEPVPSGVSLFGFDLPMETVKVAMAEDHGAQAILRDSPEGQHLRRRQRGFTACRSKDPQVSLASQELELIRLRLSRVSPLRLFQVRDVKPLQSYFKGKTVVIGDAAHAMVPYQGQGANQALEDADSLLDLLADVDDPSEIPERIRLWDSVRRPRASAIQEQSRDSLVRITTKGTGQSILAVEPHVPIKEVLKQRAT</sequence>
<dbReference type="GO" id="GO:0071949">
    <property type="term" value="F:FAD binding"/>
    <property type="evidence" value="ECO:0007669"/>
    <property type="project" value="InterPro"/>
</dbReference>
<evidence type="ECO:0000313" key="8">
    <source>
        <dbReference type="Proteomes" id="UP001281614"/>
    </source>
</evidence>
<protein>
    <submittedName>
        <fullName evidence="7">FAD binding domain protein</fullName>
    </submittedName>
</protein>
<evidence type="ECO:0000256" key="4">
    <source>
        <dbReference type="ARBA" id="ARBA00023002"/>
    </source>
</evidence>
<dbReference type="AlphaFoldDB" id="A0AAD9YG91"/>
<keyword evidence="5" id="KW-0503">Monooxygenase</keyword>
<keyword evidence="3" id="KW-0274">FAD</keyword>
<dbReference type="EMBL" id="VYYT01000154">
    <property type="protein sequence ID" value="KAK2762398.1"/>
    <property type="molecule type" value="Genomic_DNA"/>
</dbReference>
<name>A0AAD9YG91_COLKA</name>
<dbReference type="PRINTS" id="PR00420">
    <property type="entry name" value="RNGMNOXGNASE"/>
</dbReference>
<accession>A0AAD9YG91</accession>
<evidence type="ECO:0000256" key="3">
    <source>
        <dbReference type="ARBA" id="ARBA00022827"/>
    </source>
</evidence>
<dbReference type="PANTHER" id="PTHR13789:SF309">
    <property type="entry name" value="PUTATIVE (AFU_ORTHOLOGUE AFUA_6G14510)-RELATED"/>
    <property type="match status" value="1"/>
</dbReference>
<keyword evidence="8" id="KW-1185">Reference proteome</keyword>
<gene>
    <name evidence="7" type="ORF">CKAH01_16184</name>
</gene>
<evidence type="ECO:0000256" key="2">
    <source>
        <dbReference type="ARBA" id="ARBA00022630"/>
    </source>
</evidence>
<dbReference type="Pfam" id="PF01494">
    <property type="entry name" value="FAD_binding_3"/>
    <property type="match status" value="1"/>
</dbReference>
<dbReference type="Gene3D" id="3.50.50.60">
    <property type="entry name" value="FAD/NAD(P)-binding domain"/>
    <property type="match status" value="1"/>
</dbReference>
<dbReference type="PANTHER" id="PTHR13789">
    <property type="entry name" value="MONOOXYGENASE"/>
    <property type="match status" value="1"/>
</dbReference>
<dbReference type="InterPro" id="IPR036188">
    <property type="entry name" value="FAD/NAD-bd_sf"/>
</dbReference>
<dbReference type="InterPro" id="IPR002938">
    <property type="entry name" value="FAD-bd"/>
</dbReference>
<keyword evidence="2" id="KW-0285">Flavoprotein</keyword>
<comment type="caution">
    <text evidence="7">The sequence shown here is derived from an EMBL/GenBank/DDBJ whole genome shotgun (WGS) entry which is preliminary data.</text>
</comment>
<keyword evidence="4" id="KW-0560">Oxidoreductase</keyword>
<dbReference type="Proteomes" id="UP001281614">
    <property type="component" value="Unassembled WGS sequence"/>
</dbReference>
<evidence type="ECO:0000256" key="1">
    <source>
        <dbReference type="ARBA" id="ARBA00007992"/>
    </source>
</evidence>
<dbReference type="GO" id="GO:0004497">
    <property type="term" value="F:monooxygenase activity"/>
    <property type="evidence" value="ECO:0007669"/>
    <property type="project" value="UniProtKB-KW"/>
</dbReference>
<evidence type="ECO:0000259" key="6">
    <source>
        <dbReference type="Pfam" id="PF01494"/>
    </source>
</evidence>
<evidence type="ECO:0000256" key="5">
    <source>
        <dbReference type="ARBA" id="ARBA00023033"/>
    </source>
</evidence>
<dbReference type="SUPFAM" id="SSF51905">
    <property type="entry name" value="FAD/NAD(P)-binding domain"/>
    <property type="match status" value="1"/>
</dbReference>
<reference evidence="7" key="1">
    <citation type="submission" date="2023-02" db="EMBL/GenBank/DDBJ databases">
        <title>Colletotrichum kahawae CIFC_Que2 genome sequencing and assembly.</title>
        <authorList>
            <person name="Baroncelli R."/>
        </authorList>
    </citation>
    <scope>NUCLEOTIDE SEQUENCE</scope>
    <source>
        <strain evidence="7">CIFC_Que2</strain>
    </source>
</reference>
<comment type="similarity">
    <text evidence="1">Belongs to the paxM FAD-dependent monooxygenase family.</text>
</comment>
<proteinExistence type="inferred from homology"/>
<feature type="domain" description="FAD-binding" evidence="6">
    <location>
        <begin position="8"/>
        <end position="340"/>
    </location>
</feature>